<dbReference type="EMBL" id="FNWV01000003">
    <property type="protein sequence ID" value="SEH52128.1"/>
    <property type="molecule type" value="Genomic_DNA"/>
</dbReference>
<keyword evidence="1" id="KW-0802">TPR repeat</keyword>
<dbReference type="PROSITE" id="PS50005">
    <property type="entry name" value="TPR"/>
    <property type="match status" value="1"/>
</dbReference>
<dbReference type="OrthoDB" id="1822547at2"/>
<evidence type="ECO:0000256" key="2">
    <source>
        <dbReference type="SAM" id="Phobius"/>
    </source>
</evidence>
<dbReference type="InterPro" id="IPR019734">
    <property type="entry name" value="TPR_rpt"/>
</dbReference>
<sequence>MFRSILAARTRRVLLCFWRSIPNAFAASFVSSIAVFALRMATGEEDTTLSNNIVAMLMLFFIYWIGISFYKISRLKKSIFHRFDGDLIGSAFTGINHKSRCFEKGLELFHKGDFRSALEVFTDLGNEEQNMTTEEKGVNEFYRGRCYHILEACPNAVICYENALEKGFYIPELPIFIARCHAQNGYTEKAKQLYEELLTREDYQYSDRIRCEIGDMYLKLNEGQTALKWFEEAIQRHESYASALGGAAIAQIMLHNLKEGEALYRQALLNNIEDSIGFTRYYKEIQAAVMLEHHSD</sequence>
<feature type="transmembrane region" description="Helical" evidence="2">
    <location>
        <begin position="21"/>
        <end position="41"/>
    </location>
</feature>
<reference evidence="3 4" key="1">
    <citation type="submission" date="2016-10" db="EMBL/GenBank/DDBJ databases">
        <authorList>
            <person name="de Groot N.N."/>
        </authorList>
    </citation>
    <scope>NUCLEOTIDE SEQUENCE [LARGE SCALE GENOMIC DNA]</scope>
    <source>
        <strain evidence="3 4">YAD2003</strain>
    </source>
</reference>
<feature type="repeat" description="TPR" evidence="1">
    <location>
        <begin position="207"/>
        <end position="240"/>
    </location>
</feature>
<dbReference type="Proteomes" id="UP000183190">
    <property type="component" value="Unassembled WGS sequence"/>
</dbReference>
<keyword evidence="2" id="KW-0472">Membrane</keyword>
<organism evidence="3 4">
    <name type="scientific">Ruminococcus flavefaciens</name>
    <dbReference type="NCBI Taxonomy" id="1265"/>
    <lineage>
        <taxon>Bacteria</taxon>
        <taxon>Bacillati</taxon>
        <taxon>Bacillota</taxon>
        <taxon>Clostridia</taxon>
        <taxon>Eubacteriales</taxon>
        <taxon>Oscillospiraceae</taxon>
        <taxon>Ruminococcus</taxon>
    </lineage>
</organism>
<protein>
    <submittedName>
        <fullName evidence="3">Uncharacterized protein</fullName>
    </submittedName>
</protein>
<accession>A0A1H6J051</accession>
<feature type="transmembrane region" description="Helical" evidence="2">
    <location>
        <begin position="53"/>
        <end position="72"/>
    </location>
</feature>
<keyword evidence="2" id="KW-0812">Transmembrane</keyword>
<evidence type="ECO:0000313" key="3">
    <source>
        <dbReference type="EMBL" id="SEH52128.1"/>
    </source>
</evidence>
<dbReference type="RefSeq" id="WP_074715388.1">
    <property type="nucleotide sequence ID" value="NZ_FNWV01000003.1"/>
</dbReference>
<evidence type="ECO:0000256" key="1">
    <source>
        <dbReference type="PROSITE-ProRule" id="PRU00339"/>
    </source>
</evidence>
<dbReference type="InterPro" id="IPR011990">
    <property type="entry name" value="TPR-like_helical_dom_sf"/>
</dbReference>
<gene>
    <name evidence="3" type="ORF">SAMN02910265_01219</name>
</gene>
<dbReference type="AlphaFoldDB" id="A0A1H6J051"/>
<proteinExistence type="predicted"/>
<dbReference type="SUPFAM" id="SSF48452">
    <property type="entry name" value="TPR-like"/>
    <property type="match status" value="1"/>
</dbReference>
<name>A0A1H6J051_RUMFL</name>
<keyword evidence="2" id="KW-1133">Transmembrane helix</keyword>
<evidence type="ECO:0000313" key="4">
    <source>
        <dbReference type="Proteomes" id="UP000183190"/>
    </source>
</evidence>
<dbReference type="Gene3D" id="1.25.40.10">
    <property type="entry name" value="Tetratricopeptide repeat domain"/>
    <property type="match status" value="1"/>
</dbReference>